<gene>
    <name evidence="2" type="ORF">SAMN06264855_102159</name>
</gene>
<keyword evidence="1" id="KW-0472">Membrane</keyword>
<evidence type="ECO:0000256" key="1">
    <source>
        <dbReference type="SAM" id="Phobius"/>
    </source>
</evidence>
<keyword evidence="3" id="KW-1185">Reference proteome</keyword>
<dbReference type="Proteomes" id="UP000198397">
    <property type="component" value="Unassembled WGS sequence"/>
</dbReference>
<keyword evidence="1" id="KW-0812">Transmembrane</keyword>
<evidence type="ECO:0000313" key="3">
    <source>
        <dbReference type="Proteomes" id="UP000198397"/>
    </source>
</evidence>
<organism evidence="2 3">
    <name type="scientific">Halorubrum vacuolatum</name>
    <name type="common">Natronobacterium vacuolatum</name>
    <dbReference type="NCBI Taxonomy" id="63740"/>
    <lineage>
        <taxon>Archaea</taxon>
        <taxon>Methanobacteriati</taxon>
        <taxon>Methanobacteriota</taxon>
        <taxon>Stenosarchaea group</taxon>
        <taxon>Halobacteria</taxon>
        <taxon>Halobacteriales</taxon>
        <taxon>Haloferacaceae</taxon>
        <taxon>Halorubrum</taxon>
    </lineage>
</organism>
<feature type="transmembrane region" description="Helical" evidence="1">
    <location>
        <begin position="12"/>
        <end position="31"/>
    </location>
</feature>
<feature type="transmembrane region" description="Helical" evidence="1">
    <location>
        <begin position="92"/>
        <end position="111"/>
    </location>
</feature>
<dbReference type="RefSeq" id="WP_089383613.1">
    <property type="nucleotide sequence ID" value="NZ_FZNQ01000002.1"/>
</dbReference>
<feature type="transmembrane region" description="Helical" evidence="1">
    <location>
        <begin position="61"/>
        <end position="80"/>
    </location>
</feature>
<proteinExistence type="predicted"/>
<keyword evidence="1" id="KW-1133">Transmembrane helix</keyword>
<accession>A0A238VB41</accession>
<dbReference type="EMBL" id="FZNQ01000002">
    <property type="protein sequence ID" value="SNR31257.1"/>
    <property type="molecule type" value="Genomic_DNA"/>
</dbReference>
<name>A0A238VB41_HALVU</name>
<reference evidence="2 3" key="1">
    <citation type="submission" date="2017-06" db="EMBL/GenBank/DDBJ databases">
        <authorList>
            <person name="Kim H.J."/>
            <person name="Triplett B.A."/>
        </authorList>
    </citation>
    <scope>NUCLEOTIDE SEQUENCE [LARGE SCALE GENOMIC DNA]</scope>
    <source>
        <strain evidence="2 3">DSM 8800</strain>
    </source>
</reference>
<dbReference type="AlphaFoldDB" id="A0A238VB41"/>
<evidence type="ECO:0000313" key="2">
    <source>
        <dbReference type="EMBL" id="SNR31257.1"/>
    </source>
</evidence>
<protein>
    <recommendedName>
        <fullName evidence="4">DUF340 domain-containing protein</fullName>
    </recommendedName>
</protein>
<feature type="transmembrane region" description="Helical" evidence="1">
    <location>
        <begin position="123"/>
        <end position="146"/>
    </location>
</feature>
<evidence type="ECO:0008006" key="4">
    <source>
        <dbReference type="Google" id="ProtNLM"/>
    </source>
</evidence>
<feature type="transmembrane region" description="Helical" evidence="1">
    <location>
        <begin position="37"/>
        <end position="54"/>
    </location>
</feature>
<dbReference type="OrthoDB" id="292652at2157"/>
<sequence>MDRIEYIIESLKMLIIVGVITIIGNAVGYDAGIVESIPGILMIIAIGLVSLILAREIPVNFPGIAWAILVATILSLPFSPVQEPFLSAVGEINFLATATPILAYAGLSVAMQYDRLKEISWKIVIVTVIAMLGTFIGSALIAEFVLRAQGII</sequence>